<organism evidence="1 2">
    <name type="scientific">Gigaspora margarita</name>
    <dbReference type="NCBI Taxonomy" id="4874"/>
    <lineage>
        <taxon>Eukaryota</taxon>
        <taxon>Fungi</taxon>
        <taxon>Fungi incertae sedis</taxon>
        <taxon>Mucoromycota</taxon>
        <taxon>Glomeromycotina</taxon>
        <taxon>Glomeromycetes</taxon>
        <taxon>Diversisporales</taxon>
        <taxon>Gigasporaceae</taxon>
        <taxon>Gigaspora</taxon>
    </lineage>
</organism>
<proteinExistence type="predicted"/>
<accession>A0A8H3WSP3</accession>
<dbReference type="OrthoDB" id="2421164at2759"/>
<dbReference type="EMBL" id="WTPW01004334">
    <property type="protein sequence ID" value="KAF0332939.1"/>
    <property type="molecule type" value="Genomic_DNA"/>
</dbReference>
<keyword evidence="2" id="KW-1185">Reference proteome</keyword>
<gene>
    <name evidence="1" type="ORF">F8M41_018211</name>
</gene>
<evidence type="ECO:0000313" key="1">
    <source>
        <dbReference type="EMBL" id="KAF0332939.1"/>
    </source>
</evidence>
<dbReference type="AlphaFoldDB" id="A0A8H3WSP3"/>
<name>A0A8H3WSP3_GIGMA</name>
<protein>
    <submittedName>
        <fullName evidence="1">Uncharacterized protein</fullName>
    </submittedName>
</protein>
<evidence type="ECO:0000313" key="2">
    <source>
        <dbReference type="Proteomes" id="UP000439903"/>
    </source>
</evidence>
<dbReference type="Proteomes" id="UP000439903">
    <property type="component" value="Unassembled WGS sequence"/>
</dbReference>
<reference evidence="1 2" key="1">
    <citation type="journal article" date="2019" name="Environ. Microbiol.">
        <title>At the nexus of three kingdoms: the genome of the mycorrhizal fungus Gigaspora margarita provides insights into plant, endobacterial and fungal interactions.</title>
        <authorList>
            <person name="Venice F."/>
            <person name="Ghignone S."/>
            <person name="Salvioli di Fossalunga A."/>
            <person name="Amselem J."/>
            <person name="Novero M."/>
            <person name="Xianan X."/>
            <person name="Sedzielewska Toro K."/>
            <person name="Morin E."/>
            <person name="Lipzen A."/>
            <person name="Grigoriev I.V."/>
            <person name="Henrissat B."/>
            <person name="Martin F.M."/>
            <person name="Bonfante P."/>
        </authorList>
    </citation>
    <scope>NUCLEOTIDE SEQUENCE [LARGE SCALE GENOMIC DNA]</scope>
    <source>
        <strain evidence="1 2">BEG34</strain>
    </source>
</reference>
<sequence length="170" mass="20510">MEFLIISKFLKNITQLRKQIKESLVIKIRITNNSILCYNHERESVTFAFAQDITIKPMEEAQMSLYLSDLNRIDIPIRVLEKVYDETWDDQIVYIQDKLRENRLDQISLLQFYYFLGERLEEKSWSPEPKNLLKLSSLLTPIDTYRRRQSIYINYIMHEVCTTFCLFRIL</sequence>
<comment type="caution">
    <text evidence="1">The sequence shown here is derived from an EMBL/GenBank/DDBJ whole genome shotgun (WGS) entry which is preliminary data.</text>
</comment>